<dbReference type="RefSeq" id="WP_226953173.1">
    <property type="nucleotide sequence ID" value="NZ_JACDXW010000002.1"/>
</dbReference>
<evidence type="ECO:0000313" key="3">
    <source>
        <dbReference type="EMBL" id="MCB5362927.1"/>
    </source>
</evidence>
<dbReference type="InterPro" id="IPR035940">
    <property type="entry name" value="CAP_sf"/>
</dbReference>
<comment type="caution">
    <text evidence="3">The sequence shown here is derived from an EMBL/GenBank/DDBJ whole genome shotgun (WGS) entry which is preliminary data.</text>
</comment>
<gene>
    <name evidence="3" type="ORF">H0484_04045</name>
</gene>
<dbReference type="InterPro" id="IPR014044">
    <property type="entry name" value="CAP_dom"/>
</dbReference>
<proteinExistence type="predicted"/>
<evidence type="ECO:0000259" key="2">
    <source>
        <dbReference type="Pfam" id="PF00188"/>
    </source>
</evidence>
<dbReference type="CDD" id="cd05379">
    <property type="entry name" value="CAP_bacterial"/>
    <property type="match status" value="1"/>
</dbReference>
<dbReference type="EMBL" id="JACDXW010000002">
    <property type="protein sequence ID" value="MCB5362927.1"/>
    <property type="molecule type" value="Genomic_DNA"/>
</dbReference>
<organism evidence="3 4">
    <name type="scientific">Mesopusillimonas faecipullorum</name>
    <dbReference type="NCBI Taxonomy" id="2755040"/>
    <lineage>
        <taxon>Bacteria</taxon>
        <taxon>Pseudomonadati</taxon>
        <taxon>Pseudomonadota</taxon>
        <taxon>Betaproteobacteria</taxon>
        <taxon>Burkholderiales</taxon>
        <taxon>Alcaligenaceae</taxon>
        <taxon>Mesopusillimonas</taxon>
    </lineage>
</organism>
<keyword evidence="4" id="KW-1185">Reference proteome</keyword>
<dbReference type="Gene3D" id="3.40.33.10">
    <property type="entry name" value="CAP"/>
    <property type="match status" value="1"/>
</dbReference>
<sequence length="320" mass="34313">MSDSPYRFACVVLSSLLAACGGSGENSRSAADEFPPPNANLPVDQPTEMPAYTEEQATVLQAINHARTRTGLTPLQRNPQLDLAAQGHAHYVHLNGDAERHEQTPGKPGFTGARLLDRLIHHPGPVLGEVMGFHREPVQGLLSTIYHRIGLLSPGTTEVGIGIATYFSDVISAQRPVTVINYAQPANPKTHEAGFWVWPYDGASNLPVSYVEAPNPAPDLQTLGYAISVAVNPGQTISTQTFTLNCAGVDVPSRLITSQSDAHGIIPANWVFLQPIAALPYNATCSASFQGESPLMGRFHKTWGFATTQASNNHIQPVLP</sequence>
<dbReference type="PROSITE" id="PS51257">
    <property type="entry name" value="PROKAR_LIPOPROTEIN"/>
    <property type="match status" value="1"/>
</dbReference>
<feature type="domain" description="SCP" evidence="2">
    <location>
        <begin position="60"/>
        <end position="166"/>
    </location>
</feature>
<feature type="region of interest" description="Disordered" evidence="1">
    <location>
        <begin position="22"/>
        <end position="44"/>
    </location>
</feature>
<dbReference type="Pfam" id="PF00188">
    <property type="entry name" value="CAP"/>
    <property type="match status" value="1"/>
</dbReference>
<name>A0ABS8CAP5_9BURK</name>
<evidence type="ECO:0000256" key="1">
    <source>
        <dbReference type="SAM" id="MobiDB-lite"/>
    </source>
</evidence>
<accession>A0ABS8CAP5</accession>
<evidence type="ECO:0000313" key="4">
    <source>
        <dbReference type="Proteomes" id="UP000776983"/>
    </source>
</evidence>
<dbReference type="SUPFAM" id="SSF55797">
    <property type="entry name" value="PR-1-like"/>
    <property type="match status" value="1"/>
</dbReference>
<dbReference type="Proteomes" id="UP000776983">
    <property type="component" value="Unassembled WGS sequence"/>
</dbReference>
<reference evidence="3 4" key="1">
    <citation type="submission" date="2020-07" db="EMBL/GenBank/DDBJ databases">
        <title>Pusillimonas sp. nov., isolated from poultry manure in Taiwan.</title>
        <authorList>
            <person name="Lin S.-Y."/>
            <person name="Tang Y.-S."/>
            <person name="Young C.-C."/>
        </authorList>
    </citation>
    <scope>NUCLEOTIDE SEQUENCE [LARGE SCALE GENOMIC DNA]</scope>
    <source>
        <strain evidence="3 4">CC-YST705</strain>
    </source>
</reference>
<protein>
    <submittedName>
        <fullName evidence="3">CAP domain-containing protein</fullName>
    </submittedName>
</protein>